<feature type="transmembrane region" description="Helical" evidence="1">
    <location>
        <begin position="6"/>
        <end position="26"/>
    </location>
</feature>
<keyword evidence="1" id="KW-0472">Membrane</keyword>
<feature type="transmembrane region" description="Helical" evidence="1">
    <location>
        <begin position="186"/>
        <end position="208"/>
    </location>
</feature>
<protein>
    <submittedName>
        <fullName evidence="2">Uncharacterized protein</fullName>
    </submittedName>
</protein>
<reference evidence="2 3" key="1">
    <citation type="submission" date="2016-11" db="EMBL/GenBank/DDBJ databases">
        <title>Complete genome sequencing of Virgibacillus halodenitrificans PDB-F2.</title>
        <authorList>
            <person name="Sun Z."/>
            <person name="Zhou Y."/>
            <person name="Li H."/>
        </authorList>
    </citation>
    <scope>NUCLEOTIDE SEQUENCE [LARGE SCALE GENOMIC DNA]</scope>
    <source>
        <strain evidence="2 3">PDB-F2</strain>
    </source>
</reference>
<evidence type="ECO:0000313" key="2">
    <source>
        <dbReference type="EMBL" id="APC49978.1"/>
    </source>
</evidence>
<gene>
    <name evidence="2" type="ORF">BME96_18010</name>
</gene>
<feature type="transmembrane region" description="Helical" evidence="1">
    <location>
        <begin position="135"/>
        <end position="152"/>
    </location>
</feature>
<dbReference type="RefSeq" id="WP_071649830.1">
    <property type="nucleotide sequence ID" value="NZ_CP017962.1"/>
</dbReference>
<dbReference type="KEGG" id="vhl:BME96_18010"/>
<name>A0AAC9J2D8_VIRHA</name>
<proteinExistence type="predicted"/>
<keyword evidence="1" id="KW-0812">Transmembrane</keyword>
<feature type="transmembrane region" description="Helical" evidence="1">
    <location>
        <begin position="78"/>
        <end position="95"/>
    </location>
</feature>
<dbReference type="GeneID" id="71516307"/>
<keyword evidence="1" id="KW-1133">Transmembrane helix</keyword>
<dbReference type="EMBL" id="CP017962">
    <property type="protein sequence ID" value="APC49978.1"/>
    <property type="molecule type" value="Genomic_DNA"/>
</dbReference>
<sequence>MAYTAILTNIGILILSILAGLFTFYLISDLPKEEKKKQAEEITSQIINFILFIWLGKIILHLGIFIQDPLAVLAYPSNSHALYLGLLFTSLAIAYKKYKQKIEVSSFILSFVPVFLVASFVYEFIEVVWRDNFYHWKYLTLLLILLGAYLILHNRLSKWKLIWVTLTGWIAGQLLLSYLMPYTTAFGYTMAPWFLILFYIASSSLIFFRKKVFK</sequence>
<evidence type="ECO:0000256" key="1">
    <source>
        <dbReference type="SAM" id="Phobius"/>
    </source>
</evidence>
<feature type="transmembrane region" description="Helical" evidence="1">
    <location>
        <begin position="161"/>
        <end position="180"/>
    </location>
</feature>
<dbReference type="AlphaFoldDB" id="A0AAC9J2D8"/>
<feature type="transmembrane region" description="Helical" evidence="1">
    <location>
        <begin position="107"/>
        <end position="129"/>
    </location>
</feature>
<dbReference type="Proteomes" id="UP000182945">
    <property type="component" value="Chromosome"/>
</dbReference>
<evidence type="ECO:0000313" key="3">
    <source>
        <dbReference type="Proteomes" id="UP000182945"/>
    </source>
</evidence>
<organism evidence="2 3">
    <name type="scientific">Virgibacillus halodenitrificans</name>
    <name type="common">Bacillus halodenitrificans</name>
    <dbReference type="NCBI Taxonomy" id="1482"/>
    <lineage>
        <taxon>Bacteria</taxon>
        <taxon>Bacillati</taxon>
        <taxon>Bacillota</taxon>
        <taxon>Bacilli</taxon>
        <taxon>Bacillales</taxon>
        <taxon>Bacillaceae</taxon>
        <taxon>Virgibacillus</taxon>
    </lineage>
</organism>
<accession>A0AAC9J2D8</accession>
<feature type="transmembrane region" description="Helical" evidence="1">
    <location>
        <begin position="46"/>
        <end position="66"/>
    </location>
</feature>